<sequence length="73" mass="7685">MVLPLFTKLARELEKGDRDRTGEIEKFSKALIFGIGYGGTIGGLGTLIGTPPNIILAAIVNELFGIEISLPAG</sequence>
<organism evidence="1 2">
    <name type="scientific">Vreelandella sulfidaeris</name>
    <dbReference type="NCBI Taxonomy" id="115553"/>
    <lineage>
        <taxon>Bacteria</taxon>
        <taxon>Pseudomonadati</taxon>
        <taxon>Pseudomonadota</taxon>
        <taxon>Gammaproteobacteria</taxon>
        <taxon>Oceanospirillales</taxon>
        <taxon>Halomonadaceae</taxon>
        <taxon>Vreelandella</taxon>
    </lineage>
</organism>
<reference evidence="1 2" key="1">
    <citation type="journal article" date="2019" name="Microbiol. Resour. Announc.">
        <title>Complete Genome Sequence of Halomonas sulfidaeris Strain Esulfide1 Isolated from a Metal Sulfide Rock at a Depth of 2,200 Meters, Obtained Using Nanopore Sequencing.</title>
        <authorList>
            <person name="Saito M."/>
            <person name="Nishigata A."/>
            <person name="Galipon J."/>
            <person name="Arakawa K."/>
        </authorList>
    </citation>
    <scope>NUCLEOTIDE SEQUENCE [LARGE SCALE GENOMIC DNA]</scope>
    <source>
        <strain evidence="1 2">ATCC BAA-803</strain>
    </source>
</reference>
<evidence type="ECO:0000313" key="2">
    <source>
        <dbReference type="Proteomes" id="UP000320231"/>
    </source>
</evidence>
<gene>
    <name evidence="1" type="ORF">HSBAA_47800</name>
</gene>
<accession>A0A455UKK8</accession>
<proteinExistence type="predicted"/>
<protein>
    <submittedName>
        <fullName evidence="1">Uncharacterized protein</fullName>
    </submittedName>
</protein>
<dbReference type="EMBL" id="AP019514">
    <property type="protein sequence ID" value="BBI63474.1"/>
    <property type="molecule type" value="Genomic_DNA"/>
</dbReference>
<name>A0A455UKK8_9GAMM</name>
<dbReference type="KEGG" id="hsr:HSBAA_47800"/>
<dbReference type="AlphaFoldDB" id="A0A455UKK8"/>
<evidence type="ECO:0000313" key="1">
    <source>
        <dbReference type="EMBL" id="BBI63474.1"/>
    </source>
</evidence>
<dbReference type="Proteomes" id="UP000320231">
    <property type="component" value="Chromosome"/>
</dbReference>